<keyword evidence="1" id="KW-0732">Signal</keyword>
<comment type="caution">
    <text evidence="3">The sequence shown here is derived from an EMBL/GenBank/DDBJ whole genome shotgun (WGS) entry which is preliminary data.</text>
</comment>
<evidence type="ECO:0000256" key="1">
    <source>
        <dbReference type="SAM" id="SignalP"/>
    </source>
</evidence>
<dbReference type="AlphaFoldDB" id="A0AAE2SBP2"/>
<accession>A0AAE2SBP2</accession>
<dbReference type="SUPFAM" id="SSF54106">
    <property type="entry name" value="LysM domain"/>
    <property type="match status" value="1"/>
</dbReference>
<evidence type="ECO:0000313" key="3">
    <source>
        <dbReference type="EMBL" id="MBK1854482.1"/>
    </source>
</evidence>
<proteinExistence type="predicted"/>
<feature type="chain" id="PRO_5041942120" evidence="1">
    <location>
        <begin position="24"/>
        <end position="151"/>
    </location>
</feature>
<organism evidence="3 4">
    <name type="scientific">Oceaniferula flava</name>
    <dbReference type="NCBI Taxonomy" id="2800421"/>
    <lineage>
        <taxon>Bacteria</taxon>
        <taxon>Pseudomonadati</taxon>
        <taxon>Verrucomicrobiota</taxon>
        <taxon>Verrucomicrobiia</taxon>
        <taxon>Verrucomicrobiales</taxon>
        <taxon>Verrucomicrobiaceae</taxon>
        <taxon>Oceaniferula</taxon>
    </lineage>
</organism>
<dbReference type="PROSITE" id="PS51257">
    <property type="entry name" value="PROKAR_LIPOPROTEIN"/>
    <property type="match status" value="1"/>
</dbReference>
<dbReference type="InterPro" id="IPR018392">
    <property type="entry name" value="LysM"/>
</dbReference>
<name>A0AAE2SBP2_9BACT</name>
<dbReference type="PANTHER" id="PTHR33734">
    <property type="entry name" value="LYSM DOMAIN-CONTAINING GPI-ANCHORED PROTEIN 2"/>
    <property type="match status" value="1"/>
</dbReference>
<reference evidence="3" key="1">
    <citation type="submission" date="2021-01" db="EMBL/GenBank/DDBJ databases">
        <title>Modified the classification status of verrucomicrobia.</title>
        <authorList>
            <person name="Feng X."/>
        </authorList>
    </citation>
    <scope>NUCLEOTIDE SEQUENCE</scope>
    <source>
        <strain evidence="3">5K15</strain>
    </source>
</reference>
<dbReference type="PANTHER" id="PTHR33734:SF22">
    <property type="entry name" value="MEMBRANE-BOUND LYTIC MUREIN TRANSGLYCOSYLASE D"/>
    <property type="match status" value="1"/>
</dbReference>
<dbReference type="RefSeq" id="WP_309489089.1">
    <property type="nucleotide sequence ID" value="NZ_JAENIG010000003.1"/>
</dbReference>
<protein>
    <submittedName>
        <fullName evidence="3">LysM peptidoglycan-binding domain-containing protein</fullName>
    </submittedName>
</protein>
<gene>
    <name evidence="3" type="ORF">JIN83_05900</name>
</gene>
<dbReference type="InterPro" id="IPR036779">
    <property type="entry name" value="LysM_dom_sf"/>
</dbReference>
<keyword evidence="4" id="KW-1185">Reference proteome</keyword>
<feature type="signal peptide" evidence="1">
    <location>
        <begin position="1"/>
        <end position="23"/>
    </location>
</feature>
<dbReference type="PROSITE" id="PS51782">
    <property type="entry name" value="LYSM"/>
    <property type="match status" value="1"/>
</dbReference>
<dbReference type="Gene3D" id="3.10.350.10">
    <property type="entry name" value="LysM domain"/>
    <property type="match status" value="1"/>
</dbReference>
<evidence type="ECO:0000313" key="4">
    <source>
        <dbReference type="Proteomes" id="UP000634206"/>
    </source>
</evidence>
<dbReference type="Pfam" id="PF01476">
    <property type="entry name" value="LysM"/>
    <property type="match status" value="1"/>
</dbReference>
<dbReference type="SMART" id="SM00257">
    <property type="entry name" value="LysM"/>
    <property type="match status" value="1"/>
</dbReference>
<evidence type="ECO:0000259" key="2">
    <source>
        <dbReference type="PROSITE" id="PS51782"/>
    </source>
</evidence>
<sequence length="151" mass="15367">MKYNTISPIAITALAAVATLSLSSCGLMDPDYKAWKESQQAQVTNPYGAPAAAANPYGVPQTAGEAGTYTPAGGSAAPYQPVPNVNLPANSPNPVAAIAPSVSNGSHEVVSGDSLWGLARKYGTSIEAIQAANNLTDTNIRTGQTLIIPGQ</sequence>
<dbReference type="CDD" id="cd00118">
    <property type="entry name" value="LysM"/>
    <property type="match status" value="1"/>
</dbReference>
<dbReference type="EMBL" id="JAENIG010000003">
    <property type="protein sequence ID" value="MBK1854482.1"/>
    <property type="molecule type" value="Genomic_DNA"/>
</dbReference>
<dbReference type="Proteomes" id="UP000634206">
    <property type="component" value="Unassembled WGS sequence"/>
</dbReference>
<feature type="domain" description="LysM" evidence="2">
    <location>
        <begin position="105"/>
        <end position="148"/>
    </location>
</feature>